<dbReference type="AlphaFoldDB" id="A0A7S1SXQ2"/>
<evidence type="ECO:0000256" key="3">
    <source>
        <dbReference type="ARBA" id="ARBA00022801"/>
    </source>
</evidence>
<evidence type="ECO:0000256" key="5">
    <source>
        <dbReference type="ARBA" id="ARBA00042398"/>
    </source>
</evidence>
<dbReference type="Pfam" id="PF03747">
    <property type="entry name" value="ADP_ribosyl_GH"/>
    <property type="match status" value="1"/>
</dbReference>
<dbReference type="EC" id="3.2.1.143" evidence="2"/>
<keyword evidence="12" id="KW-0460">Magnesium</keyword>
<dbReference type="Gene3D" id="1.10.4080.10">
    <property type="entry name" value="ADP-ribosylation/Crystallin J1"/>
    <property type="match status" value="1"/>
</dbReference>
<evidence type="ECO:0000313" key="14">
    <source>
        <dbReference type="EMBL" id="CAD9212177.1"/>
    </source>
</evidence>
<protein>
    <recommendedName>
        <fullName evidence="4">ADP-ribosylhydrolase ARH3</fullName>
        <ecNumber evidence="2">3.2.1.143</ecNumber>
    </recommendedName>
    <alternativeName>
        <fullName evidence="5">ADP-ribose glycohydrolase ARH3</fullName>
    </alternativeName>
    <alternativeName>
        <fullName evidence="6">ADP-ribosylhydrolase 3</fullName>
    </alternativeName>
    <alternativeName>
        <fullName evidence="9">O-acetyl-ADP-ribose deacetylase ARH3</fullName>
    </alternativeName>
    <alternativeName>
        <fullName evidence="10">Poly(ADP-ribose) glycohydrolase ARH3</fullName>
    </alternativeName>
    <alternativeName>
        <fullName evidence="8">[Protein ADP-ribosylarginine] hydrolase-like protein 2</fullName>
    </alternativeName>
    <alternativeName>
        <fullName evidence="7">[Protein ADP-ribosylserine] hydrolase</fullName>
    </alternativeName>
</protein>
<feature type="binding site" evidence="12">
    <location>
        <position position="152"/>
    </location>
    <ligand>
        <name>Mg(2+)</name>
        <dbReference type="ChEBI" id="CHEBI:18420"/>
        <label>1</label>
    </ligand>
</feature>
<dbReference type="InterPro" id="IPR005502">
    <property type="entry name" value="Ribosyl_crysJ1"/>
</dbReference>
<dbReference type="InterPro" id="IPR050792">
    <property type="entry name" value="ADP-ribosylglycohydrolase"/>
</dbReference>
<sequence>MGLEQHDASCPGGVGPTVHQRDTHNHRRLPRSLTSLLCRKGCGRRVTLGLTARGRLLDTCCRACAHREAGEPINHDDECTGCGIPDALGPNGLQGHCNAEEETAIGIVVGAMCGDVLGARVKGRSEEDIQRRYPRGMVDFRVGRNGLANYTDSTEGTLALLCCLLDDRGFNAENATRWHCCIYSPWRGYHPSATALIEELRAGRLSYRDSGRAQFADGSHGNRGANRVAPVGFVYRHCNEATMRAAVEAACQCSHVHPIAIDAAVIHAHAIAILANVRIMCEGGDQNSDIGPKELVQRLKAFAETEEMAAKLDATLQGLHLWETQGPSSSLCASVRSGITDPVQIRATDAVASSLWAMCTHWEQPREAVVRAASFGGDSTAIASMVGGLAGARHGWKWIPVGWFNALENDTLGRDHAIVYAMDLTKLATPQDVA</sequence>
<gene>
    <name evidence="14" type="ORF">TCHU04912_LOCUS14416</name>
</gene>
<evidence type="ECO:0000256" key="10">
    <source>
        <dbReference type="ARBA" id="ARBA00043193"/>
    </source>
</evidence>
<feature type="binding site" evidence="12">
    <location>
        <position position="151"/>
    </location>
    <ligand>
        <name>Mg(2+)</name>
        <dbReference type="ChEBI" id="CHEBI:18420"/>
        <label>1</label>
    </ligand>
</feature>
<dbReference type="SUPFAM" id="SSF101478">
    <property type="entry name" value="ADP-ribosylglycohydrolase"/>
    <property type="match status" value="1"/>
</dbReference>
<accession>A0A7S1SXQ2</accession>
<organism evidence="14">
    <name type="scientific">Tetraselmis chuii</name>
    <dbReference type="NCBI Taxonomy" id="63592"/>
    <lineage>
        <taxon>Eukaryota</taxon>
        <taxon>Viridiplantae</taxon>
        <taxon>Chlorophyta</taxon>
        <taxon>core chlorophytes</taxon>
        <taxon>Chlorodendrophyceae</taxon>
        <taxon>Chlorodendrales</taxon>
        <taxon>Chlorodendraceae</taxon>
        <taxon>Tetraselmis</taxon>
    </lineage>
</organism>
<feature type="region of interest" description="Disordered" evidence="13">
    <location>
        <begin position="1"/>
        <end position="26"/>
    </location>
</feature>
<dbReference type="PANTHER" id="PTHR16222">
    <property type="entry name" value="ADP-RIBOSYLGLYCOHYDROLASE"/>
    <property type="match status" value="1"/>
</dbReference>
<dbReference type="InterPro" id="IPR036705">
    <property type="entry name" value="Ribosyl_crysJ1_sf"/>
</dbReference>
<evidence type="ECO:0000256" key="13">
    <source>
        <dbReference type="SAM" id="MobiDB-lite"/>
    </source>
</evidence>
<comment type="similarity">
    <text evidence="1">Belongs to the ADP-ribosylglycohydrolase family.</text>
</comment>
<evidence type="ECO:0000256" key="2">
    <source>
        <dbReference type="ARBA" id="ARBA00012255"/>
    </source>
</evidence>
<keyword evidence="12" id="KW-0479">Metal-binding</keyword>
<comment type="cofactor">
    <cofactor evidence="12">
        <name>Mg(2+)</name>
        <dbReference type="ChEBI" id="CHEBI:18420"/>
    </cofactor>
    <text evidence="12">Binds 2 magnesium ions per subunit.</text>
</comment>
<feature type="binding site" evidence="12">
    <location>
        <position position="378"/>
    </location>
    <ligand>
        <name>Mg(2+)</name>
        <dbReference type="ChEBI" id="CHEBI:18420"/>
        <label>1</label>
    </ligand>
</feature>
<dbReference type="EMBL" id="HBGG01027946">
    <property type="protein sequence ID" value="CAD9212177.1"/>
    <property type="molecule type" value="Transcribed_RNA"/>
</dbReference>
<evidence type="ECO:0000256" key="12">
    <source>
        <dbReference type="PIRSR" id="PIRSR605502-1"/>
    </source>
</evidence>
<dbReference type="GO" id="GO:0004649">
    <property type="term" value="F:poly(ADP-ribose) glycohydrolase activity"/>
    <property type="evidence" value="ECO:0007669"/>
    <property type="project" value="UniProtKB-EC"/>
</dbReference>
<evidence type="ECO:0000256" key="8">
    <source>
        <dbReference type="ARBA" id="ARBA00042850"/>
    </source>
</evidence>
<evidence type="ECO:0000256" key="1">
    <source>
        <dbReference type="ARBA" id="ARBA00010702"/>
    </source>
</evidence>
<evidence type="ECO:0000256" key="4">
    <source>
        <dbReference type="ARBA" id="ARBA00041057"/>
    </source>
</evidence>
<comment type="catalytic activity">
    <reaction evidence="11">
        <text>alpha-NAD(+) + H2O = ADP-D-ribose + nicotinamide + H(+)</text>
        <dbReference type="Rhea" id="RHEA:68792"/>
        <dbReference type="ChEBI" id="CHEBI:15377"/>
        <dbReference type="ChEBI" id="CHEBI:15378"/>
        <dbReference type="ChEBI" id="CHEBI:17154"/>
        <dbReference type="ChEBI" id="CHEBI:57967"/>
        <dbReference type="ChEBI" id="CHEBI:77017"/>
    </reaction>
</comment>
<evidence type="ECO:0000256" key="7">
    <source>
        <dbReference type="ARBA" id="ARBA00042722"/>
    </source>
</evidence>
<proteinExistence type="inferred from homology"/>
<keyword evidence="3" id="KW-0378">Hydrolase</keyword>
<reference evidence="14" key="1">
    <citation type="submission" date="2021-01" db="EMBL/GenBank/DDBJ databases">
        <authorList>
            <person name="Corre E."/>
            <person name="Pelletier E."/>
            <person name="Niang G."/>
            <person name="Scheremetjew M."/>
            <person name="Finn R."/>
            <person name="Kale V."/>
            <person name="Holt S."/>
            <person name="Cochrane G."/>
            <person name="Meng A."/>
            <person name="Brown T."/>
            <person name="Cohen L."/>
        </authorList>
    </citation>
    <scope>NUCLEOTIDE SEQUENCE</scope>
    <source>
        <strain evidence="14">PLY429</strain>
    </source>
</reference>
<dbReference type="PANTHER" id="PTHR16222:SF24">
    <property type="entry name" value="ADP-RIBOSYLHYDROLASE ARH3"/>
    <property type="match status" value="1"/>
</dbReference>
<evidence type="ECO:0000256" key="9">
    <source>
        <dbReference type="ARBA" id="ARBA00043187"/>
    </source>
</evidence>
<name>A0A7S1SXQ2_9CHLO</name>
<evidence type="ECO:0000256" key="6">
    <source>
        <dbReference type="ARBA" id="ARBA00042471"/>
    </source>
</evidence>
<dbReference type="GO" id="GO:0046872">
    <property type="term" value="F:metal ion binding"/>
    <property type="evidence" value="ECO:0007669"/>
    <property type="project" value="UniProtKB-KW"/>
</dbReference>
<evidence type="ECO:0000256" key="11">
    <source>
        <dbReference type="ARBA" id="ARBA00049015"/>
    </source>
</evidence>